<gene>
    <name evidence="1" type="ORF">LCGC14_2921150</name>
</gene>
<feature type="non-terminal residue" evidence="1">
    <location>
        <position position="63"/>
    </location>
</feature>
<proteinExistence type="predicted"/>
<evidence type="ECO:0000313" key="1">
    <source>
        <dbReference type="EMBL" id="KKK70720.1"/>
    </source>
</evidence>
<accession>A0A0F8YAJ7</accession>
<sequence>MSELREVRLIGTTETDGSLTVTAPTPTVAIAFNPASFSFTATEGGANPSNQTLDVWNSSIGTL</sequence>
<dbReference type="AlphaFoldDB" id="A0A0F8YAJ7"/>
<organism evidence="1">
    <name type="scientific">marine sediment metagenome</name>
    <dbReference type="NCBI Taxonomy" id="412755"/>
    <lineage>
        <taxon>unclassified sequences</taxon>
        <taxon>metagenomes</taxon>
        <taxon>ecological metagenomes</taxon>
    </lineage>
</organism>
<protein>
    <submittedName>
        <fullName evidence="1">Uncharacterized protein</fullName>
    </submittedName>
</protein>
<reference evidence="1" key="1">
    <citation type="journal article" date="2015" name="Nature">
        <title>Complex archaea that bridge the gap between prokaryotes and eukaryotes.</title>
        <authorList>
            <person name="Spang A."/>
            <person name="Saw J.H."/>
            <person name="Jorgensen S.L."/>
            <person name="Zaremba-Niedzwiedzka K."/>
            <person name="Martijn J."/>
            <person name="Lind A.E."/>
            <person name="van Eijk R."/>
            <person name="Schleper C."/>
            <person name="Guy L."/>
            <person name="Ettema T.J."/>
        </authorList>
    </citation>
    <scope>NUCLEOTIDE SEQUENCE</scope>
</reference>
<comment type="caution">
    <text evidence="1">The sequence shown here is derived from an EMBL/GenBank/DDBJ whole genome shotgun (WGS) entry which is preliminary data.</text>
</comment>
<dbReference type="EMBL" id="LAZR01058056">
    <property type="protein sequence ID" value="KKK70720.1"/>
    <property type="molecule type" value="Genomic_DNA"/>
</dbReference>
<name>A0A0F8YAJ7_9ZZZZ</name>